<dbReference type="GO" id="GO:0005886">
    <property type="term" value="C:plasma membrane"/>
    <property type="evidence" value="ECO:0007669"/>
    <property type="project" value="TreeGrafter"/>
</dbReference>
<keyword evidence="6" id="KW-1185">Reference proteome</keyword>
<dbReference type="SUPFAM" id="SSF49854">
    <property type="entry name" value="Spermadhesin, CUB domain"/>
    <property type="match status" value="2"/>
</dbReference>
<dbReference type="InterPro" id="IPR053207">
    <property type="entry name" value="Non-NMDA_GluR_Accessory"/>
</dbReference>
<gene>
    <name evidence="5" type="ORF">Zmor_003021</name>
</gene>
<keyword evidence="3" id="KW-0732">Signal</keyword>
<feature type="domain" description="CUB" evidence="4">
    <location>
        <begin position="95"/>
        <end position="220"/>
    </location>
</feature>
<feature type="disulfide bond" evidence="2">
    <location>
        <begin position="252"/>
        <end position="279"/>
    </location>
</feature>
<protein>
    <recommendedName>
        <fullName evidence="4">CUB domain-containing protein</fullName>
    </recommendedName>
</protein>
<dbReference type="PANTHER" id="PTHR47537">
    <property type="entry name" value="CUBILIN"/>
    <property type="match status" value="1"/>
</dbReference>
<dbReference type="AlphaFoldDB" id="A0AA38HNG1"/>
<accession>A0AA38HNG1</accession>
<evidence type="ECO:0000259" key="4">
    <source>
        <dbReference type="PROSITE" id="PS01180"/>
    </source>
</evidence>
<dbReference type="EMBL" id="JALNTZ010000010">
    <property type="protein sequence ID" value="KAJ3639677.1"/>
    <property type="molecule type" value="Genomic_DNA"/>
</dbReference>
<evidence type="ECO:0000313" key="5">
    <source>
        <dbReference type="EMBL" id="KAJ3639677.1"/>
    </source>
</evidence>
<evidence type="ECO:0000256" key="2">
    <source>
        <dbReference type="PROSITE-ProRule" id="PRU00059"/>
    </source>
</evidence>
<comment type="caution">
    <text evidence="5">The sequence shown here is derived from an EMBL/GenBank/DDBJ whole genome shotgun (WGS) entry which is preliminary data.</text>
</comment>
<organism evidence="5 6">
    <name type="scientific">Zophobas morio</name>
    <dbReference type="NCBI Taxonomy" id="2755281"/>
    <lineage>
        <taxon>Eukaryota</taxon>
        <taxon>Metazoa</taxon>
        <taxon>Ecdysozoa</taxon>
        <taxon>Arthropoda</taxon>
        <taxon>Hexapoda</taxon>
        <taxon>Insecta</taxon>
        <taxon>Pterygota</taxon>
        <taxon>Neoptera</taxon>
        <taxon>Endopterygota</taxon>
        <taxon>Coleoptera</taxon>
        <taxon>Polyphaga</taxon>
        <taxon>Cucujiformia</taxon>
        <taxon>Tenebrionidae</taxon>
        <taxon>Zophobas</taxon>
    </lineage>
</organism>
<dbReference type="Proteomes" id="UP001168821">
    <property type="component" value="Unassembled WGS sequence"/>
</dbReference>
<comment type="caution">
    <text evidence="2">Lacks conserved residue(s) required for the propagation of feature annotation.</text>
</comment>
<dbReference type="InterPro" id="IPR035914">
    <property type="entry name" value="Sperma_CUB_dom_sf"/>
</dbReference>
<dbReference type="Gene3D" id="2.60.120.290">
    <property type="entry name" value="Spermadhesin, CUB domain"/>
    <property type="match status" value="1"/>
</dbReference>
<dbReference type="CDD" id="cd00041">
    <property type="entry name" value="CUB"/>
    <property type="match status" value="1"/>
</dbReference>
<evidence type="ECO:0000256" key="1">
    <source>
        <dbReference type="ARBA" id="ARBA00023157"/>
    </source>
</evidence>
<proteinExistence type="predicted"/>
<feature type="chain" id="PRO_5041245629" description="CUB domain-containing protein" evidence="3">
    <location>
        <begin position="27"/>
        <end position="864"/>
    </location>
</feature>
<evidence type="ECO:0000313" key="6">
    <source>
        <dbReference type="Proteomes" id="UP001168821"/>
    </source>
</evidence>
<name>A0AA38HNG1_9CUCU</name>
<feature type="domain" description="CUB" evidence="4">
    <location>
        <begin position="252"/>
        <end position="366"/>
    </location>
</feature>
<keyword evidence="1 2" id="KW-1015">Disulfide bond</keyword>
<dbReference type="PROSITE" id="PS01180">
    <property type="entry name" value="CUB"/>
    <property type="match status" value="2"/>
</dbReference>
<sequence>MASSKLSIYAFLLWLLWFHVFPPMDAQLMWTSIYLGSGNSQIDLWTQEAKGCACPWNRTDQQCACCVSEGGCHCGKNAPNRCTQCGLEEHCNHMCNVTIISSELMARSGKSFGQIKSPSLEGPDACWYTFIPSSTQRVEVQIYRLVNAGKHNGTSCVGGFLQLAGGPEPQYSQTDNQICGSNERYAPPVVFFADDGLATLLFQITEKTRRSQFLAYFSFTSINNSDGLGYQPRGGMKLQNTDCDWLYQDFACNKSEQEGNSCVLASPSYPGVYPPYRQCKYHITTSNENIQVRISFTALLLPQNCKTDYISIYQGSTTSSPLLTTLCGNQRKTLEYYGLNLLVEFRSGSQKPPFDYNGFVATLKFSERSLTTEATTTVHIHPRTTMSNLIFPMNESITSTPETSSCDILISGNNTRSGHFDTREHEWHPICRLVFQGRVTDVVHVSFFNYRLRTPSCKSVIEVIDNRIEDKRSIIDRICSPILKQSRDQDYRSAEPTFLSTGNTMIIILKRSSAPLSTNEAEFLAGAYFFHDEQISGTMQPNALCDVKFNGINSPLAGMIDNPGTQHLYWNIDGPLSCRQQFIPSNNQSITIKVQSIENMSKEPNCVTQCGDNGCRCVSSSPLKNIDHLMLLGDNNLNIACLCGSFQTEGLPVSARTWGSLTVIYSVAYYTWTKKGFGFSASYAFNTDTICGEHIYTVHSGEIVMKNLTPPENLNHFYQQSCTWTLHSNVERQLELDITSEQNRPCTAWNISIHEYSPSPENQHLGELHHIFCSRDNHKSYLLPWKLNTVVIRLFTLSRTLPQFKIKWRSQVVRANTRFIGAPSAAPNAVSSTDYLEPNSMSLLYMLLILSKLCFWCGPSGLNR</sequence>
<dbReference type="InterPro" id="IPR000859">
    <property type="entry name" value="CUB_dom"/>
</dbReference>
<reference evidence="5" key="1">
    <citation type="journal article" date="2023" name="G3 (Bethesda)">
        <title>Whole genome assemblies of Zophobas morio and Tenebrio molitor.</title>
        <authorList>
            <person name="Kaur S."/>
            <person name="Stinson S.A."/>
            <person name="diCenzo G.C."/>
        </authorList>
    </citation>
    <scope>NUCLEOTIDE SEQUENCE</scope>
    <source>
        <strain evidence="5">QUZm001</strain>
    </source>
</reference>
<dbReference type="SMART" id="SM00042">
    <property type="entry name" value="CUB"/>
    <property type="match status" value="2"/>
</dbReference>
<dbReference type="Pfam" id="PF00431">
    <property type="entry name" value="CUB"/>
    <property type="match status" value="1"/>
</dbReference>
<dbReference type="PANTHER" id="PTHR47537:SF3">
    <property type="entry name" value="CUB DOMAIN-CONTAINING PROTEIN"/>
    <property type="match status" value="1"/>
</dbReference>
<evidence type="ECO:0000256" key="3">
    <source>
        <dbReference type="SAM" id="SignalP"/>
    </source>
</evidence>
<feature type="signal peptide" evidence="3">
    <location>
        <begin position="1"/>
        <end position="26"/>
    </location>
</feature>